<sequence>MVELAWWVIGWSIRGDPMETTTELRKTLSRRLLPLLSDLEDLVYRHGYLRVVTSAVATLGTIGLLGQVLGLAWLRTIFATAAACLFLTTALISFSGTRRLRDRLTQTEQLLHSYLPDLPQTDPVSIRRWKQETSIEENGDTWIRQEVAMAEAADRHLRYLTFTAICYSQNKLTNRDKRKVAYDFVHAMASAPGSGVRIPTTSRWSETERGCSRLTVYVHLGRAVEEGDVVTAEWHWPKHSAELMKEIRPEAFDILFTTTVAEFDFQVKFRNLKDDTALKVKPLPTTQVERSRDGQDTILRLSGTSPRRGDRFGFIADVRRPA</sequence>
<proteinExistence type="predicted"/>
<evidence type="ECO:0000256" key="1">
    <source>
        <dbReference type="SAM" id="Phobius"/>
    </source>
</evidence>
<evidence type="ECO:0000313" key="2">
    <source>
        <dbReference type="EMBL" id="AGM03442.1"/>
    </source>
</evidence>
<reference evidence="2 3" key="1">
    <citation type="journal article" date="2013" name="BMC Genomics">
        <title>ContigScape: a Cytoscape plugin facilitating microbial genome gap closing.</title>
        <authorList>
            <person name="Tang B."/>
            <person name="Wang Q."/>
            <person name="Yang M."/>
            <person name="Xie F."/>
            <person name="Zhu Y."/>
            <person name="Zhuo Y."/>
            <person name="Wang S."/>
            <person name="Gao H."/>
            <person name="Ding X."/>
            <person name="Zhang L."/>
            <person name="Zhao G."/>
            <person name="Zheng H."/>
        </authorList>
    </citation>
    <scope>NUCLEOTIDE SEQUENCE [LARGE SCALE GENOMIC DNA]</scope>
    <source>
        <strain evidence="2 3">HCCB10007</strain>
    </source>
</reference>
<name>R4SXI2_9PSEU</name>
<keyword evidence="1" id="KW-1133">Transmembrane helix</keyword>
<feature type="transmembrane region" description="Helical" evidence="1">
    <location>
        <begin position="47"/>
        <end position="66"/>
    </location>
</feature>
<keyword evidence="1" id="KW-0472">Membrane</keyword>
<dbReference type="KEGG" id="aoi:AORI_0853"/>
<evidence type="ECO:0000313" key="3">
    <source>
        <dbReference type="Proteomes" id="UP000013968"/>
    </source>
</evidence>
<dbReference type="HOGENOM" id="CLU_914122_0_0_11"/>
<dbReference type="PATRIC" id="fig|1156913.3.peg.876"/>
<organism evidence="2 3">
    <name type="scientific">Amycolatopsis keratiniphila</name>
    <dbReference type="NCBI Taxonomy" id="129921"/>
    <lineage>
        <taxon>Bacteria</taxon>
        <taxon>Bacillati</taxon>
        <taxon>Actinomycetota</taxon>
        <taxon>Actinomycetes</taxon>
        <taxon>Pseudonocardiales</taxon>
        <taxon>Pseudonocardiaceae</taxon>
        <taxon>Amycolatopsis</taxon>
        <taxon>Amycolatopsis japonica group</taxon>
    </lineage>
</organism>
<keyword evidence="3" id="KW-1185">Reference proteome</keyword>
<accession>R4SXI2</accession>
<feature type="transmembrane region" description="Helical" evidence="1">
    <location>
        <begin position="72"/>
        <end position="94"/>
    </location>
</feature>
<protein>
    <submittedName>
        <fullName evidence="2">Uncharacterized protein</fullName>
    </submittedName>
</protein>
<keyword evidence="1" id="KW-0812">Transmembrane</keyword>
<dbReference type="AlphaFoldDB" id="R4SXI2"/>
<dbReference type="Proteomes" id="UP000013968">
    <property type="component" value="Chromosome"/>
</dbReference>
<gene>
    <name evidence="2" type="ORF">AORI_0853</name>
</gene>
<dbReference type="EMBL" id="CP003410">
    <property type="protein sequence ID" value="AGM03442.1"/>
    <property type="molecule type" value="Genomic_DNA"/>
</dbReference>